<evidence type="ECO:0000313" key="3">
    <source>
        <dbReference type="Proteomes" id="UP000069654"/>
    </source>
</evidence>
<feature type="transmembrane region" description="Helical" evidence="1">
    <location>
        <begin position="47"/>
        <end position="67"/>
    </location>
</feature>
<feature type="transmembrane region" description="Helical" evidence="1">
    <location>
        <begin position="96"/>
        <end position="118"/>
    </location>
</feature>
<dbReference type="AlphaFoldDB" id="A0A124E7U7"/>
<dbReference type="RefSeq" id="WP_003928128.1">
    <property type="nucleotide sequence ID" value="NZ_BCTB01000003.1"/>
</dbReference>
<feature type="transmembrane region" description="Helical" evidence="1">
    <location>
        <begin position="18"/>
        <end position="41"/>
    </location>
</feature>
<dbReference type="OrthoDB" id="3627672at2"/>
<name>A0A124E7U7_MYCTH</name>
<dbReference type="Proteomes" id="UP000069654">
    <property type="component" value="Unassembled WGS sequence"/>
</dbReference>
<sequence>MQSSEDLPSTRRRDGIRFFVTVAGLTVIALVSVLAALVTAQEGNVSAARYCLLFAFIMALTIAYPTVVRYRRKDLAAAVRTVEHEGFQATQIRQSIWPFALLVAIMASWTAFFGMAAVDFLADQDDESTGAAVVMGALSAFFGSFPVAAATGRLRRGGVTLSGQGIAQRGWSFESKLDWSAIFAAPLTSLEGTRFPTILVGGSANANWIRRYTTRLWRIDRLPQVPVLQLDCNKFDVDPHVLNNYIRTYVDNPKIRHELGTEAALVRAREMQSAVTQLGR</sequence>
<keyword evidence="1" id="KW-0812">Transmembrane</keyword>
<organism evidence="2 3">
    <name type="scientific">Mycolicibacterium thermoresistibile</name>
    <name type="common">Mycobacterium thermoresistibile</name>
    <dbReference type="NCBI Taxonomy" id="1797"/>
    <lineage>
        <taxon>Bacteria</taxon>
        <taxon>Bacillati</taxon>
        <taxon>Actinomycetota</taxon>
        <taxon>Actinomycetes</taxon>
        <taxon>Mycobacteriales</taxon>
        <taxon>Mycobacteriaceae</taxon>
        <taxon>Mycolicibacterium</taxon>
    </lineage>
</organism>
<dbReference type="STRING" id="1797.RMCT_0642"/>
<accession>A0A124E7U7</accession>
<keyword evidence="1" id="KW-0472">Membrane</keyword>
<proteinExistence type="predicted"/>
<gene>
    <name evidence="2" type="ORF">RMCT_0642</name>
</gene>
<keyword evidence="1" id="KW-1133">Transmembrane helix</keyword>
<evidence type="ECO:0000313" key="2">
    <source>
        <dbReference type="EMBL" id="GAT13671.1"/>
    </source>
</evidence>
<comment type="caution">
    <text evidence="2">The sequence shown here is derived from an EMBL/GenBank/DDBJ whole genome shotgun (WGS) entry which is preliminary data.</text>
</comment>
<protein>
    <submittedName>
        <fullName evidence="2">Integral membrane protein</fullName>
    </submittedName>
</protein>
<evidence type="ECO:0000256" key="1">
    <source>
        <dbReference type="SAM" id="Phobius"/>
    </source>
</evidence>
<feature type="transmembrane region" description="Helical" evidence="1">
    <location>
        <begin position="130"/>
        <end position="150"/>
    </location>
</feature>
<dbReference type="OMA" id="NANWIRR"/>
<reference evidence="3" key="2">
    <citation type="submission" date="2016-02" db="EMBL/GenBank/DDBJ databases">
        <title>Draft genome sequence of five rapidly growing Mycobacterium species.</title>
        <authorList>
            <person name="Katahira K."/>
            <person name="Gotou Y."/>
            <person name="Iida K."/>
            <person name="Ogura Y."/>
            <person name="Hayashi T."/>
        </authorList>
    </citation>
    <scope>NUCLEOTIDE SEQUENCE [LARGE SCALE GENOMIC DNA]</scope>
    <source>
        <strain evidence="3">JCM6362</strain>
    </source>
</reference>
<reference evidence="2 3" key="1">
    <citation type="journal article" date="2016" name="Genome Announc.">
        <title>Draft Genome Sequences of Five Rapidly Growing Mycobacterium Species, M. thermoresistibile, M. fortuitum subsp. acetamidolyticum, M. canariasense, M. brisbanense, and M. novocastrense.</title>
        <authorList>
            <person name="Katahira K."/>
            <person name="Ogura Y."/>
            <person name="Gotoh Y."/>
            <person name="Hayashi T."/>
        </authorList>
    </citation>
    <scope>NUCLEOTIDE SEQUENCE [LARGE SCALE GENOMIC DNA]</scope>
    <source>
        <strain evidence="2 3">JCM6362</strain>
    </source>
</reference>
<dbReference type="EMBL" id="BCTB01000003">
    <property type="protein sequence ID" value="GAT13671.1"/>
    <property type="molecule type" value="Genomic_DNA"/>
</dbReference>